<dbReference type="HAMAP" id="MF_01464_B">
    <property type="entry name" value="SecF_B"/>
    <property type="match status" value="1"/>
</dbReference>
<keyword evidence="5 10" id="KW-0812">Transmembrane</keyword>
<accession>A0A382JVN1</accession>
<evidence type="ECO:0000256" key="1">
    <source>
        <dbReference type="ARBA" id="ARBA00004651"/>
    </source>
</evidence>
<dbReference type="InterPro" id="IPR022645">
    <property type="entry name" value="SecD/SecF_bac"/>
</dbReference>
<feature type="transmembrane region" description="Helical" evidence="10">
    <location>
        <begin position="159"/>
        <end position="180"/>
    </location>
</feature>
<feature type="transmembrane region" description="Helical" evidence="10">
    <location>
        <begin position="12"/>
        <end position="33"/>
    </location>
</feature>
<feature type="domain" description="Protein export membrane protein SecD/SecF C-terminal" evidence="11">
    <location>
        <begin position="108"/>
        <end position="283"/>
    </location>
</feature>
<dbReference type="EMBL" id="UINC01076329">
    <property type="protein sequence ID" value="SVC15392.1"/>
    <property type="molecule type" value="Genomic_DNA"/>
</dbReference>
<name>A0A382JVN1_9ZZZZ</name>
<dbReference type="GO" id="GO:0015450">
    <property type="term" value="F:protein-transporting ATPase activity"/>
    <property type="evidence" value="ECO:0007669"/>
    <property type="project" value="InterPro"/>
</dbReference>
<feature type="transmembrane region" description="Helical" evidence="10">
    <location>
        <begin position="237"/>
        <end position="255"/>
    </location>
</feature>
<gene>
    <name evidence="12" type="ORF">METZ01_LOCUS268246</name>
</gene>
<feature type="transmembrane region" description="Helical" evidence="10">
    <location>
        <begin position="261"/>
        <end position="290"/>
    </location>
</feature>
<dbReference type="PANTHER" id="PTHR30081">
    <property type="entry name" value="PROTEIN-EXPORT MEMBRANE PROTEIN SEC"/>
    <property type="match status" value="1"/>
</dbReference>
<feature type="transmembrane region" description="Helical" evidence="10">
    <location>
        <begin position="135"/>
        <end position="152"/>
    </location>
</feature>
<proteinExistence type="inferred from homology"/>
<evidence type="ECO:0000259" key="11">
    <source>
        <dbReference type="Pfam" id="PF02355"/>
    </source>
</evidence>
<dbReference type="Pfam" id="PF07549">
    <property type="entry name" value="Sec_GG"/>
    <property type="match status" value="1"/>
</dbReference>
<dbReference type="Gene3D" id="1.20.1640.10">
    <property type="entry name" value="Multidrug efflux transporter AcrB transmembrane domain"/>
    <property type="match status" value="1"/>
</dbReference>
<evidence type="ECO:0000256" key="6">
    <source>
        <dbReference type="ARBA" id="ARBA00022927"/>
    </source>
</evidence>
<dbReference type="InterPro" id="IPR022813">
    <property type="entry name" value="SecD/SecF_arch_bac"/>
</dbReference>
<feature type="transmembrane region" description="Helical" evidence="10">
    <location>
        <begin position="186"/>
        <end position="207"/>
    </location>
</feature>
<evidence type="ECO:0000256" key="3">
    <source>
        <dbReference type="ARBA" id="ARBA00022448"/>
    </source>
</evidence>
<dbReference type="NCBIfam" id="TIGR00916">
    <property type="entry name" value="2A0604s01"/>
    <property type="match status" value="1"/>
</dbReference>
<evidence type="ECO:0000256" key="9">
    <source>
        <dbReference type="ARBA" id="ARBA00023136"/>
    </source>
</evidence>
<dbReference type="GO" id="GO:0006886">
    <property type="term" value="P:intracellular protein transport"/>
    <property type="evidence" value="ECO:0007669"/>
    <property type="project" value="InterPro"/>
</dbReference>
<evidence type="ECO:0000313" key="12">
    <source>
        <dbReference type="EMBL" id="SVC15392.1"/>
    </source>
</evidence>
<keyword evidence="3" id="KW-0813">Transport</keyword>
<dbReference type="NCBIfam" id="TIGR00966">
    <property type="entry name" value="transloc_SecF"/>
    <property type="match status" value="1"/>
</dbReference>
<dbReference type="InterPro" id="IPR022646">
    <property type="entry name" value="SecD/SecF_CS"/>
</dbReference>
<keyword evidence="8" id="KW-0811">Translocation</keyword>
<dbReference type="PRINTS" id="PR01755">
    <property type="entry name" value="SECFTRNLCASE"/>
</dbReference>
<evidence type="ECO:0000256" key="4">
    <source>
        <dbReference type="ARBA" id="ARBA00022475"/>
    </source>
</evidence>
<evidence type="ECO:0000256" key="10">
    <source>
        <dbReference type="SAM" id="Phobius"/>
    </source>
</evidence>
<comment type="subcellular location">
    <subcellularLocation>
        <location evidence="1">Cell membrane</location>
        <topology evidence="1">Multi-pass membrane protein</topology>
    </subcellularLocation>
</comment>
<dbReference type="GO" id="GO:0005886">
    <property type="term" value="C:plasma membrane"/>
    <property type="evidence" value="ECO:0007669"/>
    <property type="project" value="UniProtKB-SubCell"/>
</dbReference>
<dbReference type="InterPro" id="IPR048634">
    <property type="entry name" value="SecD_SecF_C"/>
</dbReference>
<keyword evidence="7 10" id="KW-1133">Transmembrane helix</keyword>
<reference evidence="12" key="1">
    <citation type="submission" date="2018-05" db="EMBL/GenBank/DDBJ databases">
        <authorList>
            <person name="Lanie J.A."/>
            <person name="Ng W.-L."/>
            <person name="Kazmierczak K.M."/>
            <person name="Andrzejewski T.M."/>
            <person name="Davidsen T.M."/>
            <person name="Wayne K.J."/>
            <person name="Tettelin H."/>
            <person name="Glass J.I."/>
            <person name="Rusch D."/>
            <person name="Podicherti R."/>
            <person name="Tsui H.-C.T."/>
            <person name="Winkler M.E."/>
        </authorList>
    </citation>
    <scope>NUCLEOTIDE SEQUENCE</scope>
</reference>
<dbReference type="InterPro" id="IPR005665">
    <property type="entry name" value="SecF_bac"/>
</dbReference>
<dbReference type="InterPro" id="IPR055344">
    <property type="entry name" value="SecD_SecF_C_bact"/>
</dbReference>
<dbReference type="Pfam" id="PF02355">
    <property type="entry name" value="SecD_SecF_C"/>
    <property type="match status" value="1"/>
</dbReference>
<protein>
    <recommendedName>
        <fullName evidence="2">Protein translocase subunit SecF</fullName>
    </recommendedName>
</protein>
<evidence type="ECO:0000256" key="8">
    <source>
        <dbReference type="ARBA" id="ARBA00023010"/>
    </source>
</evidence>
<keyword evidence="9 10" id="KW-0472">Membrane</keyword>
<evidence type="ECO:0000256" key="7">
    <source>
        <dbReference type="ARBA" id="ARBA00022989"/>
    </source>
</evidence>
<organism evidence="12">
    <name type="scientific">marine metagenome</name>
    <dbReference type="NCBI Taxonomy" id="408172"/>
    <lineage>
        <taxon>unclassified sequences</taxon>
        <taxon>metagenomes</taxon>
        <taxon>ecological metagenomes</taxon>
    </lineage>
</organism>
<dbReference type="SUPFAM" id="SSF82866">
    <property type="entry name" value="Multidrug efflux transporter AcrB transmembrane domain"/>
    <property type="match status" value="1"/>
</dbReference>
<dbReference type="AlphaFoldDB" id="A0A382JVN1"/>
<evidence type="ECO:0000256" key="2">
    <source>
        <dbReference type="ARBA" id="ARBA00015792"/>
    </source>
</evidence>
<evidence type="ECO:0000256" key="5">
    <source>
        <dbReference type="ARBA" id="ARBA00022692"/>
    </source>
</evidence>
<keyword evidence="4" id="KW-1003">Cell membrane</keyword>
<keyword evidence="6" id="KW-0653">Protein transport</keyword>
<dbReference type="PANTHER" id="PTHR30081:SF8">
    <property type="entry name" value="PROTEIN TRANSLOCASE SUBUNIT SECF"/>
    <property type="match status" value="1"/>
</dbReference>
<sequence length="308" mass="34135">MFNFKKTINFLSVRRITTTFSIALMIFSLVSIISKGLNPGIDFTGGFQIEISYQQPPEIEDIRNRLSSAGFNDAIVQNSGSATDIMIRIAPREELDSRTVGKLIIENLSQSSNSVELMSSEYVSAQVGEELTEQGGLAMIFALIMIMIYIVFRFQWKFSIGAVMALIHDVLITIGVFSFFQITFDLAVLAAILAVVGYSLNDTIVIFDRIRENFRSMRRAETLDILNSSITQTISRTMITSSTTLMVLLALYIMGGQSLEGFSLALIIGVLIGTYSSIFIASISIFYLDISTSDLLPNKREEVDDGMP</sequence>